<dbReference type="Proteomes" id="UP001176940">
    <property type="component" value="Unassembled WGS sequence"/>
</dbReference>
<dbReference type="Pfam" id="PF19274">
    <property type="entry name" value="PI4K_N"/>
    <property type="match status" value="1"/>
</dbReference>
<evidence type="ECO:0000313" key="4">
    <source>
        <dbReference type="Proteomes" id="UP001176940"/>
    </source>
</evidence>
<comment type="caution">
    <text evidence="3">The sequence shown here is derived from an EMBL/GenBank/DDBJ whole genome shotgun (WGS) entry which is preliminary data.</text>
</comment>
<proteinExistence type="inferred from homology"/>
<name>A0ABN9MK46_9NEOB</name>
<reference evidence="3" key="1">
    <citation type="submission" date="2023-07" db="EMBL/GenBank/DDBJ databases">
        <authorList>
            <person name="Stuckert A."/>
        </authorList>
    </citation>
    <scope>NUCLEOTIDE SEQUENCE</scope>
</reference>
<comment type="similarity">
    <text evidence="1">Belongs to the PI3/PI4-kinase family. Type III PI4K subfamily.</text>
</comment>
<keyword evidence="4" id="KW-1185">Reference proteome</keyword>
<protein>
    <recommendedName>
        <fullName evidence="2">PI4-kinase N-terminal domain-containing protein</fullName>
    </recommendedName>
</protein>
<sequence>MAAPSGGTEDRSETVLDARLHQFDMSGTAGMMQCVIAVADKVFDAFLAVMADKPKTKENEEELERHAQFLLVNFNHIHKRIRRVADKYLSGLVDKFPHLLWSGTVLKTMLDILQTLSLSLSADIHKDQPYYDIPDAPYRITVPDTYEARESIVKDFAARCGMILQEAMKWAPSVTKSHLQGIGILDSIGMIFHNCVIYASPTPAMGPALF</sequence>
<evidence type="ECO:0000259" key="2">
    <source>
        <dbReference type="Pfam" id="PF19274"/>
    </source>
</evidence>
<dbReference type="InterPro" id="IPR045495">
    <property type="entry name" value="PI4K_N"/>
</dbReference>
<accession>A0ABN9MK46</accession>
<dbReference type="EMBL" id="CAUEEQ010062115">
    <property type="protein sequence ID" value="CAJ0964639.1"/>
    <property type="molecule type" value="Genomic_DNA"/>
</dbReference>
<organism evidence="3 4">
    <name type="scientific">Ranitomeya imitator</name>
    <name type="common">mimic poison frog</name>
    <dbReference type="NCBI Taxonomy" id="111125"/>
    <lineage>
        <taxon>Eukaryota</taxon>
        <taxon>Metazoa</taxon>
        <taxon>Chordata</taxon>
        <taxon>Craniata</taxon>
        <taxon>Vertebrata</taxon>
        <taxon>Euteleostomi</taxon>
        <taxon>Amphibia</taxon>
        <taxon>Batrachia</taxon>
        <taxon>Anura</taxon>
        <taxon>Neobatrachia</taxon>
        <taxon>Hyloidea</taxon>
        <taxon>Dendrobatidae</taxon>
        <taxon>Dendrobatinae</taxon>
        <taxon>Ranitomeya</taxon>
    </lineage>
</organism>
<feature type="domain" description="PI4-kinase N-terminal" evidence="2">
    <location>
        <begin position="28"/>
        <end position="180"/>
    </location>
</feature>
<gene>
    <name evidence="3" type="ORF">RIMI_LOCUS19444950</name>
</gene>
<evidence type="ECO:0000313" key="3">
    <source>
        <dbReference type="EMBL" id="CAJ0964639.1"/>
    </source>
</evidence>
<evidence type="ECO:0000256" key="1">
    <source>
        <dbReference type="ARBA" id="ARBA00006209"/>
    </source>
</evidence>